<organism evidence="3 4">
    <name type="scientific">Imtechella halotolerans K1</name>
    <dbReference type="NCBI Taxonomy" id="946077"/>
    <lineage>
        <taxon>Bacteria</taxon>
        <taxon>Pseudomonadati</taxon>
        <taxon>Bacteroidota</taxon>
        <taxon>Flavobacteriia</taxon>
        <taxon>Flavobacteriales</taxon>
        <taxon>Flavobacteriaceae</taxon>
        <taxon>Imtechella</taxon>
    </lineage>
</organism>
<feature type="domain" description="DUF5916" evidence="2">
    <location>
        <begin position="249"/>
        <end position="817"/>
    </location>
</feature>
<sequence length="847" mass="98265">MQRDVFIKMYVNKDIMTFNLPSVLLLVLLLSISNLLAQDSIPRKSIHAVRISTPPKIDGVLDEEVWNNATVASGFVERMPTNGRAIPDSLHTEVKILYDDKGIYFGAVMNDPSPELILKELTERDGIGNDDFFFILLNGYNDRQQSLQFIITAAGVQYDAKMTNGKEDSSWNAVWYSAVDINEHGWVAEIFIPYSEVRFPEGDIQVWGLNMEREFRRARTRYSWNHVDNTKGAFSIYDGEIHGIKDIKTPTRLAFQPYVSTYINSYDKTTDVTTNAGMDIKYGINDGFTLDMILIPDFGQTKFDNTILNLSAFEVQYAEQRPFFTEGTELFSIGNLFYSRRVGDFPTGYPSLKTNEVISDFPAKVSLLNAMKVSGRTKNGLGIGVFNAVTESANARILDTLTGIYRKEQVEPYANYNVLVFDKRFGQNNSVSFVNTNVLREGSGRDANVSGLYANITNKENTWYYQGNIEGSWTQSDKSKFGLEASAGTSKISGQHRYQASIFLRTKDYDIDDLGYTGRTNYINYYGYYGYRYLKPRGILNTMFLNFNLNYNRRLEPSLYNNFNFNFNSSFTTKSFYSFGGGFESSIFETNDIYEPRTFGRHVKVPAFYSGWLWFATDYRKKFTLSEVYVDWLVYDQKNRDRLTMAVEPRYRFSDKWKLFYRSELTMHRREPGYVSRNESEIYFGERNRNTFENRLESQYIFNNRMALSFAFRHYYAEVDYNRYFNLETNGELTENSSYSAQHDATYNSWNVDLRFSWWFAPGSQLSILYRNAIESYDLVSGMNFSDNFTHLFDQSQLNSVSIRINYFLDYNRMRGWLKKPTIEKSDDSMVYFSKGKNKGRNGQFLN</sequence>
<evidence type="ECO:0000259" key="2">
    <source>
        <dbReference type="Pfam" id="PF19313"/>
    </source>
</evidence>
<dbReference type="Pfam" id="PF19313">
    <property type="entry name" value="DUF5916"/>
    <property type="match status" value="1"/>
</dbReference>
<keyword evidence="4" id="KW-1185">Reference proteome</keyword>
<dbReference type="CDD" id="cd09618">
    <property type="entry name" value="CBM9_like_2"/>
    <property type="match status" value="1"/>
</dbReference>
<feature type="domain" description="Carbohydrate-binding" evidence="1">
    <location>
        <begin position="57"/>
        <end position="211"/>
    </location>
</feature>
<dbReference type="AlphaFoldDB" id="I0WGS5"/>
<evidence type="ECO:0000313" key="3">
    <source>
        <dbReference type="EMBL" id="EID75591.1"/>
    </source>
</evidence>
<proteinExistence type="predicted"/>
<comment type="caution">
    <text evidence="3">The sequence shown here is derived from an EMBL/GenBank/DDBJ whole genome shotgun (WGS) entry which is preliminary data.</text>
</comment>
<reference evidence="3 4" key="1">
    <citation type="journal article" date="2012" name="J. Bacteriol.">
        <title>Genome Sequence of the Halotolerant Bacterium Imtechella halotolerans K1T.</title>
        <authorList>
            <person name="Kumar S."/>
            <person name="Vikram S."/>
            <person name="Subramanian S."/>
            <person name="Raghava G.P."/>
            <person name="Pinnaka A.K."/>
        </authorList>
    </citation>
    <scope>NUCLEOTIDE SEQUENCE [LARGE SCALE GENOMIC DNA]</scope>
    <source>
        <strain evidence="3 4">K1</strain>
    </source>
</reference>
<dbReference type="PATRIC" id="fig|946077.3.peg.1064"/>
<gene>
    <name evidence="3" type="ORF">W5A_05233</name>
</gene>
<dbReference type="InterPro" id="IPR010502">
    <property type="entry name" value="Carb-bd_dom_fam9"/>
</dbReference>
<evidence type="ECO:0000259" key="1">
    <source>
        <dbReference type="Pfam" id="PF06452"/>
    </source>
</evidence>
<dbReference type="Proteomes" id="UP000005938">
    <property type="component" value="Unassembled WGS sequence"/>
</dbReference>
<name>I0WGS5_9FLAO</name>
<dbReference type="Gene3D" id="2.60.40.1190">
    <property type="match status" value="1"/>
</dbReference>
<dbReference type="eggNOG" id="COG2091">
    <property type="taxonomic scope" value="Bacteria"/>
</dbReference>
<accession>I0WGS5</accession>
<protein>
    <submittedName>
        <fullName evidence="3">Uncharacterized protein</fullName>
    </submittedName>
</protein>
<dbReference type="InterPro" id="IPR045670">
    <property type="entry name" value="DUF5916"/>
</dbReference>
<dbReference type="SUPFAM" id="SSF49344">
    <property type="entry name" value="CBD9-like"/>
    <property type="match status" value="1"/>
</dbReference>
<dbReference type="GO" id="GO:0030246">
    <property type="term" value="F:carbohydrate binding"/>
    <property type="evidence" value="ECO:0007669"/>
    <property type="project" value="InterPro"/>
</dbReference>
<dbReference type="Pfam" id="PF06452">
    <property type="entry name" value="CBM9_1"/>
    <property type="match status" value="1"/>
</dbReference>
<dbReference type="GO" id="GO:0016052">
    <property type="term" value="P:carbohydrate catabolic process"/>
    <property type="evidence" value="ECO:0007669"/>
    <property type="project" value="InterPro"/>
</dbReference>
<dbReference type="STRING" id="946077.W5A_05233"/>
<dbReference type="EMBL" id="AJJU01000004">
    <property type="protein sequence ID" value="EID75591.1"/>
    <property type="molecule type" value="Genomic_DNA"/>
</dbReference>
<evidence type="ECO:0000313" key="4">
    <source>
        <dbReference type="Proteomes" id="UP000005938"/>
    </source>
</evidence>
<dbReference type="GO" id="GO:0004553">
    <property type="term" value="F:hydrolase activity, hydrolyzing O-glycosyl compounds"/>
    <property type="evidence" value="ECO:0007669"/>
    <property type="project" value="InterPro"/>
</dbReference>